<dbReference type="RefSeq" id="WP_386448953.1">
    <property type="nucleotide sequence ID" value="NZ_JBHSFH010000007.1"/>
</dbReference>
<keyword evidence="5" id="KW-1185">Reference proteome</keyword>
<dbReference type="InterPro" id="IPR001258">
    <property type="entry name" value="NHL_repeat"/>
</dbReference>
<gene>
    <name evidence="4" type="ORF">ACFPA8_16420</name>
</gene>
<proteinExistence type="predicted"/>
<dbReference type="Gene3D" id="3.40.30.10">
    <property type="entry name" value="Glutaredoxin"/>
    <property type="match status" value="1"/>
</dbReference>
<name>A0ABV9A9N2_9ACTN</name>
<dbReference type="Pfam" id="PF01436">
    <property type="entry name" value="NHL"/>
    <property type="match status" value="1"/>
</dbReference>
<dbReference type="PROSITE" id="PS51352">
    <property type="entry name" value="THIOREDOXIN_2"/>
    <property type="match status" value="1"/>
</dbReference>
<evidence type="ECO:0000256" key="2">
    <source>
        <dbReference type="SAM" id="MobiDB-lite"/>
    </source>
</evidence>
<evidence type="ECO:0000259" key="3">
    <source>
        <dbReference type="PROSITE" id="PS51352"/>
    </source>
</evidence>
<evidence type="ECO:0000313" key="5">
    <source>
        <dbReference type="Proteomes" id="UP001595997"/>
    </source>
</evidence>
<feature type="domain" description="Thioredoxin" evidence="3">
    <location>
        <begin position="1"/>
        <end position="148"/>
    </location>
</feature>
<organism evidence="4 5">
    <name type="scientific">Streptomyces ovatisporus</name>
    <dbReference type="NCBI Taxonomy" id="1128682"/>
    <lineage>
        <taxon>Bacteria</taxon>
        <taxon>Bacillati</taxon>
        <taxon>Actinomycetota</taxon>
        <taxon>Actinomycetes</taxon>
        <taxon>Kitasatosporales</taxon>
        <taxon>Streptomycetaceae</taxon>
        <taxon>Streptomyces</taxon>
    </lineage>
</organism>
<protein>
    <submittedName>
        <fullName evidence="4">NHL domain-containing thioredoxin family protein</fullName>
    </submittedName>
</protein>
<dbReference type="PANTHER" id="PTHR46388:SF2">
    <property type="entry name" value="NHL REPEAT-CONTAINING PROTEIN 2"/>
    <property type="match status" value="1"/>
</dbReference>
<comment type="caution">
    <text evidence="4">The sequence shown here is derived from an EMBL/GenBank/DDBJ whole genome shotgun (WGS) entry which is preliminary data.</text>
</comment>
<evidence type="ECO:0000256" key="1">
    <source>
        <dbReference type="ARBA" id="ARBA00022737"/>
    </source>
</evidence>
<dbReference type="Proteomes" id="UP001595997">
    <property type="component" value="Unassembled WGS sequence"/>
</dbReference>
<dbReference type="Gene3D" id="2.120.10.30">
    <property type="entry name" value="TolB, C-terminal domain"/>
    <property type="match status" value="3"/>
</dbReference>
<dbReference type="InterPro" id="IPR045302">
    <property type="entry name" value="NHL2_NHL_rpt_dom"/>
</dbReference>
<dbReference type="InterPro" id="IPR036249">
    <property type="entry name" value="Thioredoxin-like_sf"/>
</dbReference>
<dbReference type="CDD" id="cd14951">
    <property type="entry name" value="NHL-2_like"/>
    <property type="match status" value="1"/>
</dbReference>
<accession>A0ABV9A9N2</accession>
<dbReference type="InterPro" id="IPR011042">
    <property type="entry name" value="6-blade_b-propeller_TolB-like"/>
</dbReference>
<dbReference type="InterPro" id="IPR013766">
    <property type="entry name" value="Thioredoxin_domain"/>
</dbReference>
<dbReference type="EMBL" id="JBHSFH010000007">
    <property type="protein sequence ID" value="MFC4495714.1"/>
    <property type="molecule type" value="Genomic_DNA"/>
</dbReference>
<dbReference type="SUPFAM" id="SSF63825">
    <property type="entry name" value="YWTD domain"/>
    <property type="match status" value="1"/>
</dbReference>
<evidence type="ECO:0000313" key="4">
    <source>
        <dbReference type="EMBL" id="MFC4495714.1"/>
    </source>
</evidence>
<dbReference type="SUPFAM" id="SSF52833">
    <property type="entry name" value="Thioredoxin-like"/>
    <property type="match status" value="1"/>
</dbReference>
<feature type="region of interest" description="Disordered" evidence="2">
    <location>
        <begin position="152"/>
        <end position="174"/>
    </location>
</feature>
<dbReference type="PANTHER" id="PTHR46388">
    <property type="entry name" value="NHL REPEAT-CONTAINING PROTEIN 2"/>
    <property type="match status" value="1"/>
</dbReference>
<dbReference type="InterPro" id="IPR012336">
    <property type="entry name" value="Thioredoxin-like_fold"/>
</dbReference>
<sequence>MTKRPRVRAPELQGRTWINTGGRNLRLSDLRGRTVILDFWTFCCVNCLHVLDELRELETRHRDTLVVVGVHSPKFVHEAEPQAVVDAVERYQVEHPVLDDPELATWQQYAVRAWPTLVVVDPEGYVVAQHAGEGHAHAVEALVSELERAHEAKGTLRRGDAPYVPPEPEPTTLRFPGKVLRLPGGGTSQAAGSGGERFLVSDTTRHQLVELAADGETVLRRIGTGERGLRDGGPESARFSEPQGLALLPDGRTVVVADTVNHALRGCDLATGAVSTLAGTGEQWWQGAATRGPAREVSLSSPWDVAWFDGRLWIAMAGVHQLWTYAPPADGDAQGTVRAAAGTTNEGLVDGPAAEAWFAQPSGLSASADGERLWIADSETSALRVLERADDGGYVVRTAVGTGLFDFGHRDGPAEDALLQHPLGVTALPGGRVAISDTYNHALRCYDPRSGEVSTLATDLREPSDAVPAGGGPGGAGAAEIVVVESARHRLTRLRLPQEAVRVAPVAHRTRRSATEVAPGEVLLDVVFQAPKGQKLDDRHGPSTRLVVSSTPEELLAEGAGAGTDLGRRLRLAEGVREGVLHVSATAASCDDPDAAEGEPNEYPACHMHQQDWGVPVRVTESGTSRLPLVLAGLDGQDGLDGHDGLHGHDG</sequence>
<reference evidence="5" key="1">
    <citation type="journal article" date="2019" name="Int. J. Syst. Evol. Microbiol.">
        <title>The Global Catalogue of Microorganisms (GCM) 10K type strain sequencing project: providing services to taxonomists for standard genome sequencing and annotation.</title>
        <authorList>
            <consortium name="The Broad Institute Genomics Platform"/>
            <consortium name="The Broad Institute Genome Sequencing Center for Infectious Disease"/>
            <person name="Wu L."/>
            <person name="Ma J."/>
        </authorList>
    </citation>
    <scope>NUCLEOTIDE SEQUENCE [LARGE SCALE GENOMIC DNA]</scope>
    <source>
        <strain evidence="5">CGMCC 4.7357</strain>
    </source>
</reference>
<keyword evidence="1" id="KW-0677">Repeat</keyword>
<dbReference type="Pfam" id="PF13905">
    <property type="entry name" value="Thioredoxin_8"/>
    <property type="match status" value="1"/>
</dbReference>